<dbReference type="InterPro" id="IPR013149">
    <property type="entry name" value="ADH-like_C"/>
</dbReference>
<comment type="cofactor">
    <cofactor evidence="1 6">
        <name>Zn(2+)</name>
        <dbReference type="ChEBI" id="CHEBI:29105"/>
    </cofactor>
</comment>
<sequence>MPETVSMYVCPSKGSDYELQQVIIRDDQRSDEIIVRLVATGICQTDFSACNGLFPMAFPFVGGHEGAGVVEEVGVAVKHVKPGDHVLLTYSACGSCTTCNSGLVPYCQNLWANNFTGVRVDASRPYLSTALPVGEDGSAAPVSSFFFGQSTFAQKAIVKASSAVVVPHDLPMELLAPLGCGIQTGAGAMLNVLRPEKGHSVVIFGAGAVGMAAVMAAHTTFAEKVIVVDIVDFKLKLAQKFGATHVINGREVADTVAEIKALTGGLGADRAMDTTGNITIIQNSLLNCVRPRGIAATVGAPSVDKQVHITPALYIAQGISYAGTHQGDSVPQEFILRLIQMWKDGQLPVDKLVKKYSFKELAQAKEDLQSGKCIKAVLLWN</sequence>
<dbReference type="Pfam" id="PF00107">
    <property type="entry name" value="ADH_zinc_N"/>
    <property type="match status" value="1"/>
</dbReference>
<keyword evidence="5" id="KW-0560">Oxidoreductase</keyword>
<evidence type="ECO:0000259" key="7">
    <source>
        <dbReference type="SMART" id="SM00829"/>
    </source>
</evidence>
<name>A0A9N9Y5M2_9HYPO</name>
<evidence type="ECO:0000256" key="2">
    <source>
        <dbReference type="ARBA" id="ARBA00008072"/>
    </source>
</evidence>
<gene>
    <name evidence="8" type="ORF">CBYS24578_00015187</name>
</gene>
<dbReference type="InterPro" id="IPR013154">
    <property type="entry name" value="ADH-like_N"/>
</dbReference>
<dbReference type="PANTHER" id="PTHR43350">
    <property type="entry name" value="NAD-DEPENDENT ALCOHOL DEHYDROGENASE"/>
    <property type="match status" value="1"/>
</dbReference>
<dbReference type="GO" id="GO:0008270">
    <property type="term" value="F:zinc ion binding"/>
    <property type="evidence" value="ECO:0007669"/>
    <property type="project" value="InterPro"/>
</dbReference>
<dbReference type="GO" id="GO:0016491">
    <property type="term" value="F:oxidoreductase activity"/>
    <property type="evidence" value="ECO:0007669"/>
    <property type="project" value="UniProtKB-KW"/>
</dbReference>
<dbReference type="InterPro" id="IPR020843">
    <property type="entry name" value="ER"/>
</dbReference>
<dbReference type="PANTHER" id="PTHR43350:SF2">
    <property type="entry name" value="GROES-LIKE ZINC-BINDING ALCOHOL DEHYDROGENASE FAMILY PROTEIN"/>
    <property type="match status" value="1"/>
</dbReference>
<evidence type="ECO:0000256" key="4">
    <source>
        <dbReference type="ARBA" id="ARBA00022833"/>
    </source>
</evidence>
<comment type="caution">
    <text evidence="8">The sequence shown here is derived from an EMBL/GenBank/DDBJ whole genome shotgun (WGS) entry which is preliminary data.</text>
</comment>
<evidence type="ECO:0000256" key="6">
    <source>
        <dbReference type="RuleBase" id="RU361277"/>
    </source>
</evidence>
<evidence type="ECO:0000313" key="9">
    <source>
        <dbReference type="Proteomes" id="UP000754883"/>
    </source>
</evidence>
<evidence type="ECO:0000256" key="1">
    <source>
        <dbReference type="ARBA" id="ARBA00001947"/>
    </source>
</evidence>
<dbReference type="PROSITE" id="PS00059">
    <property type="entry name" value="ADH_ZINC"/>
    <property type="match status" value="1"/>
</dbReference>
<evidence type="ECO:0000313" key="8">
    <source>
        <dbReference type="EMBL" id="CAG9998467.1"/>
    </source>
</evidence>
<dbReference type="InterPro" id="IPR036291">
    <property type="entry name" value="NAD(P)-bd_dom_sf"/>
</dbReference>
<evidence type="ECO:0000256" key="3">
    <source>
        <dbReference type="ARBA" id="ARBA00022723"/>
    </source>
</evidence>
<dbReference type="Proteomes" id="UP000754883">
    <property type="component" value="Unassembled WGS sequence"/>
</dbReference>
<accession>A0A9N9Y5M2</accession>
<reference evidence="9" key="1">
    <citation type="submission" date="2019-06" db="EMBL/GenBank/DDBJ databases">
        <authorList>
            <person name="Broberg M."/>
        </authorList>
    </citation>
    <scope>NUCLEOTIDE SEQUENCE [LARGE SCALE GENOMIC DNA]</scope>
</reference>
<dbReference type="Gene3D" id="3.90.180.10">
    <property type="entry name" value="Medium-chain alcohol dehydrogenases, catalytic domain"/>
    <property type="match status" value="1"/>
</dbReference>
<keyword evidence="4 6" id="KW-0862">Zinc</keyword>
<dbReference type="SUPFAM" id="SSF50129">
    <property type="entry name" value="GroES-like"/>
    <property type="match status" value="1"/>
</dbReference>
<dbReference type="OrthoDB" id="1560166at2759"/>
<dbReference type="InterPro" id="IPR011032">
    <property type="entry name" value="GroES-like_sf"/>
</dbReference>
<dbReference type="SUPFAM" id="SSF51735">
    <property type="entry name" value="NAD(P)-binding Rossmann-fold domains"/>
    <property type="match status" value="1"/>
</dbReference>
<dbReference type="SMART" id="SM00829">
    <property type="entry name" value="PKS_ER"/>
    <property type="match status" value="1"/>
</dbReference>
<protein>
    <recommendedName>
        <fullName evidence="7">Enoyl reductase (ER) domain-containing protein</fullName>
    </recommendedName>
</protein>
<dbReference type="AlphaFoldDB" id="A0A9N9Y5M2"/>
<dbReference type="Pfam" id="PF08240">
    <property type="entry name" value="ADH_N"/>
    <property type="match status" value="1"/>
</dbReference>
<dbReference type="FunFam" id="3.40.50.720:FF:000003">
    <property type="entry name" value="S-(hydroxymethyl)glutathione dehydrogenase"/>
    <property type="match status" value="1"/>
</dbReference>
<proteinExistence type="inferred from homology"/>
<reference evidence="8 9" key="2">
    <citation type="submission" date="2021-10" db="EMBL/GenBank/DDBJ databases">
        <authorList>
            <person name="Piombo E."/>
        </authorList>
    </citation>
    <scope>NUCLEOTIDE SEQUENCE [LARGE SCALE GENOMIC DNA]</scope>
</reference>
<keyword evidence="9" id="KW-1185">Reference proteome</keyword>
<keyword evidence="3 6" id="KW-0479">Metal-binding</keyword>
<organism evidence="8 9">
    <name type="scientific">Clonostachys byssicola</name>
    <dbReference type="NCBI Taxonomy" id="160290"/>
    <lineage>
        <taxon>Eukaryota</taxon>
        <taxon>Fungi</taxon>
        <taxon>Dikarya</taxon>
        <taxon>Ascomycota</taxon>
        <taxon>Pezizomycotina</taxon>
        <taxon>Sordariomycetes</taxon>
        <taxon>Hypocreomycetidae</taxon>
        <taxon>Hypocreales</taxon>
        <taxon>Bionectriaceae</taxon>
        <taxon>Clonostachys</taxon>
    </lineage>
</organism>
<dbReference type="EMBL" id="CABFNO020001547">
    <property type="protein sequence ID" value="CAG9998467.1"/>
    <property type="molecule type" value="Genomic_DNA"/>
</dbReference>
<dbReference type="InterPro" id="IPR002328">
    <property type="entry name" value="ADH_Zn_CS"/>
</dbReference>
<evidence type="ECO:0000256" key="5">
    <source>
        <dbReference type="ARBA" id="ARBA00023002"/>
    </source>
</evidence>
<comment type="similarity">
    <text evidence="2 6">Belongs to the zinc-containing alcohol dehydrogenase family.</text>
</comment>
<dbReference type="Gene3D" id="3.40.50.720">
    <property type="entry name" value="NAD(P)-binding Rossmann-like Domain"/>
    <property type="match status" value="1"/>
</dbReference>
<feature type="domain" description="Enoyl reductase (ER)" evidence="7">
    <location>
        <begin position="14"/>
        <end position="378"/>
    </location>
</feature>